<dbReference type="Proteomes" id="UP000006038">
    <property type="component" value="Chromosome 8"/>
</dbReference>
<dbReference type="HOGENOM" id="CLU_2137357_0_0_1"/>
<dbReference type="eggNOG" id="ENOG502T0R5">
    <property type="taxonomic scope" value="Eukaryota"/>
</dbReference>
<dbReference type="AlphaFoldDB" id="J3MU26"/>
<keyword evidence="1" id="KW-0812">Transmembrane</keyword>
<dbReference type="OMA" id="GGSTACF"/>
<evidence type="ECO:0000313" key="3">
    <source>
        <dbReference type="Proteomes" id="UP000006038"/>
    </source>
</evidence>
<reference evidence="2" key="2">
    <citation type="submission" date="2013-04" db="UniProtKB">
        <authorList>
            <consortium name="EnsemblPlants"/>
        </authorList>
    </citation>
    <scope>IDENTIFICATION</scope>
</reference>
<name>J3MU26_ORYBR</name>
<keyword evidence="1" id="KW-0472">Membrane</keyword>
<sequence length="113" mass="12398">MNLRWGLNLVSLLDSSHVSTIGFSLFSGWRNKEGVRDYQLDNVGSIMFILAGGSTACFLSLFSKARLRVMPNGVKVLSVFGFPSDKIFTSLFLLVPPRAIFFPFGSASLTCDP</sequence>
<evidence type="ECO:0000313" key="2">
    <source>
        <dbReference type="EnsemblPlants" id="OB08G26070.1"/>
    </source>
</evidence>
<proteinExistence type="predicted"/>
<evidence type="ECO:0000256" key="1">
    <source>
        <dbReference type="SAM" id="Phobius"/>
    </source>
</evidence>
<accession>J3MU26</accession>
<keyword evidence="1" id="KW-1133">Transmembrane helix</keyword>
<organism evidence="2">
    <name type="scientific">Oryza brachyantha</name>
    <name type="common">malo sina</name>
    <dbReference type="NCBI Taxonomy" id="4533"/>
    <lineage>
        <taxon>Eukaryota</taxon>
        <taxon>Viridiplantae</taxon>
        <taxon>Streptophyta</taxon>
        <taxon>Embryophyta</taxon>
        <taxon>Tracheophyta</taxon>
        <taxon>Spermatophyta</taxon>
        <taxon>Magnoliopsida</taxon>
        <taxon>Liliopsida</taxon>
        <taxon>Poales</taxon>
        <taxon>Poaceae</taxon>
        <taxon>BOP clade</taxon>
        <taxon>Oryzoideae</taxon>
        <taxon>Oryzeae</taxon>
        <taxon>Oryzinae</taxon>
        <taxon>Oryza</taxon>
    </lineage>
</organism>
<reference evidence="2" key="1">
    <citation type="journal article" date="2013" name="Nat. Commun.">
        <title>Whole-genome sequencing of Oryza brachyantha reveals mechanisms underlying Oryza genome evolution.</title>
        <authorList>
            <person name="Chen J."/>
            <person name="Huang Q."/>
            <person name="Gao D."/>
            <person name="Wang J."/>
            <person name="Lang Y."/>
            <person name="Liu T."/>
            <person name="Li B."/>
            <person name="Bai Z."/>
            <person name="Luis Goicoechea J."/>
            <person name="Liang C."/>
            <person name="Chen C."/>
            <person name="Zhang W."/>
            <person name="Sun S."/>
            <person name="Liao Y."/>
            <person name="Zhang X."/>
            <person name="Yang L."/>
            <person name="Song C."/>
            <person name="Wang M."/>
            <person name="Shi J."/>
            <person name="Liu G."/>
            <person name="Liu J."/>
            <person name="Zhou H."/>
            <person name="Zhou W."/>
            <person name="Yu Q."/>
            <person name="An N."/>
            <person name="Chen Y."/>
            <person name="Cai Q."/>
            <person name="Wang B."/>
            <person name="Liu B."/>
            <person name="Min J."/>
            <person name="Huang Y."/>
            <person name="Wu H."/>
            <person name="Li Z."/>
            <person name="Zhang Y."/>
            <person name="Yin Y."/>
            <person name="Song W."/>
            <person name="Jiang J."/>
            <person name="Jackson S.A."/>
            <person name="Wing R.A."/>
            <person name="Wang J."/>
            <person name="Chen M."/>
        </authorList>
    </citation>
    <scope>NUCLEOTIDE SEQUENCE [LARGE SCALE GENOMIC DNA]</scope>
    <source>
        <strain evidence="2">cv. IRGC 101232</strain>
    </source>
</reference>
<keyword evidence="3" id="KW-1185">Reference proteome</keyword>
<protein>
    <submittedName>
        <fullName evidence="2">Uncharacterized protein</fullName>
    </submittedName>
</protein>
<dbReference type="EnsemblPlants" id="OB08G26070.1">
    <property type="protein sequence ID" value="OB08G26070.1"/>
    <property type="gene ID" value="OB08G26070"/>
</dbReference>
<feature type="transmembrane region" description="Helical" evidence="1">
    <location>
        <begin position="43"/>
        <end position="62"/>
    </location>
</feature>
<dbReference type="Gramene" id="OB08G26070.1">
    <property type="protein sequence ID" value="OB08G26070.1"/>
    <property type="gene ID" value="OB08G26070"/>
</dbReference>